<comment type="caution">
    <text evidence="2">The sequence shown here is derived from an EMBL/GenBank/DDBJ whole genome shotgun (WGS) entry which is preliminary data.</text>
</comment>
<reference evidence="2 3" key="1">
    <citation type="submission" date="2020-04" db="EMBL/GenBank/DDBJ databases">
        <authorList>
            <person name="Hitch T.C.A."/>
            <person name="Wylensek D."/>
            <person name="Clavel T."/>
        </authorList>
    </citation>
    <scope>NUCLEOTIDE SEQUENCE [LARGE SCALE GENOMIC DNA]</scope>
    <source>
        <strain evidence="2 3">WB01_D5_05</strain>
    </source>
</reference>
<evidence type="ECO:0000313" key="3">
    <source>
        <dbReference type="Proteomes" id="UP000561326"/>
    </source>
</evidence>
<dbReference type="EMBL" id="JABAGO010000010">
    <property type="protein sequence ID" value="NME98102.1"/>
    <property type="molecule type" value="Genomic_DNA"/>
</dbReference>
<dbReference type="OrthoDB" id="2656129at2"/>
<gene>
    <name evidence="2" type="ORF">HF838_07495</name>
</gene>
<keyword evidence="1" id="KW-0472">Membrane</keyword>
<keyword evidence="1" id="KW-1133">Transmembrane helix</keyword>
<dbReference type="GeneID" id="92839631"/>
<organism evidence="2 3">
    <name type="scientific">Aneurinibacillus aneurinilyticus</name>
    <name type="common">Bacillus aneurinolyticus</name>
    <dbReference type="NCBI Taxonomy" id="1391"/>
    <lineage>
        <taxon>Bacteria</taxon>
        <taxon>Bacillati</taxon>
        <taxon>Bacillota</taxon>
        <taxon>Bacilli</taxon>
        <taxon>Bacillales</taxon>
        <taxon>Paenibacillaceae</taxon>
        <taxon>Aneurinibacillus group</taxon>
        <taxon>Aneurinibacillus</taxon>
    </lineage>
</organism>
<name>A0A848CX34_ANEAE</name>
<evidence type="ECO:0000313" key="2">
    <source>
        <dbReference type="EMBL" id="NME98102.1"/>
    </source>
</evidence>
<proteinExistence type="predicted"/>
<dbReference type="RefSeq" id="WP_021622087.1">
    <property type="nucleotide sequence ID" value="NZ_CABKST010000158.1"/>
</dbReference>
<feature type="transmembrane region" description="Helical" evidence="1">
    <location>
        <begin position="125"/>
        <end position="151"/>
    </location>
</feature>
<sequence>MKLFNTKRAAMDERIVHTRNMLYKEAYIVAILLCSISVVTKCIIYGLNIGSAITELSILFLTALYYGIRAVFLGLYSDEVEVHDRTSKLSMNKKNMIWGLGFGVVMATFFGIKSALMYGEGNAQSLWYFILVFFASLMIYIPFFVGILAILHALAYKASKKVIDKDLDE</sequence>
<feature type="transmembrane region" description="Helical" evidence="1">
    <location>
        <begin position="21"/>
        <end position="46"/>
    </location>
</feature>
<dbReference type="Proteomes" id="UP000561326">
    <property type="component" value="Unassembled WGS sequence"/>
</dbReference>
<accession>A0A848CX34</accession>
<feature type="transmembrane region" description="Helical" evidence="1">
    <location>
        <begin position="58"/>
        <end position="76"/>
    </location>
</feature>
<feature type="transmembrane region" description="Helical" evidence="1">
    <location>
        <begin position="97"/>
        <end position="119"/>
    </location>
</feature>
<evidence type="ECO:0000256" key="1">
    <source>
        <dbReference type="SAM" id="Phobius"/>
    </source>
</evidence>
<dbReference type="Pfam" id="PF20563">
    <property type="entry name" value="DUF6773"/>
    <property type="match status" value="1"/>
</dbReference>
<protein>
    <submittedName>
        <fullName evidence="2">Uncharacterized protein</fullName>
    </submittedName>
</protein>
<dbReference type="InterPro" id="IPR046664">
    <property type="entry name" value="DUF6773"/>
</dbReference>
<dbReference type="AlphaFoldDB" id="A0A848CX34"/>
<keyword evidence="1" id="KW-0812">Transmembrane</keyword>